<keyword evidence="3 6" id="KW-0713">Self-incompatibility</keyword>
<dbReference type="PANTHER" id="PTHR31232">
    <property type="match status" value="1"/>
</dbReference>
<comment type="caution">
    <text evidence="7">The sequence shown here is derived from an EMBL/GenBank/DDBJ whole genome shotgun (WGS) entry which is preliminary data.</text>
</comment>
<proteinExistence type="inferred from homology"/>
<keyword evidence="8" id="KW-1185">Reference proteome</keyword>
<keyword evidence="5 6" id="KW-0732">Signal</keyword>
<gene>
    <name evidence="7" type="ORF">GIB67_029293</name>
</gene>
<evidence type="ECO:0000256" key="4">
    <source>
        <dbReference type="ARBA" id="ARBA00022525"/>
    </source>
</evidence>
<evidence type="ECO:0000256" key="2">
    <source>
        <dbReference type="ARBA" id="ARBA00005581"/>
    </source>
</evidence>
<dbReference type="AlphaFoldDB" id="A0A7J7N8S7"/>
<dbReference type="Proteomes" id="UP000541444">
    <property type="component" value="Unassembled WGS sequence"/>
</dbReference>
<protein>
    <recommendedName>
        <fullName evidence="6">S-protein homolog</fullName>
    </recommendedName>
</protein>
<accession>A0A7J7N8S7</accession>
<comment type="subcellular location">
    <subcellularLocation>
        <location evidence="1 6">Secreted</location>
    </subcellularLocation>
</comment>
<organism evidence="7 8">
    <name type="scientific">Kingdonia uniflora</name>
    <dbReference type="NCBI Taxonomy" id="39325"/>
    <lineage>
        <taxon>Eukaryota</taxon>
        <taxon>Viridiplantae</taxon>
        <taxon>Streptophyta</taxon>
        <taxon>Embryophyta</taxon>
        <taxon>Tracheophyta</taxon>
        <taxon>Spermatophyta</taxon>
        <taxon>Magnoliopsida</taxon>
        <taxon>Ranunculales</taxon>
        <taxon>Circaeasteraceae</taxon>
        <taxon>Kingdonia</taxon>
    </lineage>
</organism>
<dbReference type="GO" id="GO:0005576">
    <property type="term" value="C:extracellular region"/>
    <property type="evidence" value="ECO:0007669"/>
    <property type="project" value="UniProtKB-SubCell"/>
</dbReference>
<dbReference type="EMBL" id="JACGCM010000981">
    <property type="protein sequence ID" value="KAF6163444.1"/>
    <property type="molecule type" value="Genomic_DNA"/>
</dbReference>
<name>A0A7J7N8S7_9MAGN</name>
<evidence type="ECO:0000256" key="5">
    <source>
        <dbReference type="ARBA" id="ARBA00022729"/>
    </source>
</evidence>
<dbReference type="PANTHER" id="PTHR31232:SF18">
    <property type="entry name" value="S-PROTEIN HOMOLOG"/>
    <property type="match status" value="1"/>
</dbReference>
<dbReference type="InterPro" id="IPR010264">
    <property type="entry name" value="Self-incomp_S1"/>
</dbReference>
<feature type="signal peptide" evidence="6">
    <location>
        <begin position="1"/>
        <end position="24"/>
    </location>
</feature>
<dbReference type="Pfam" id="PF05938">
    <property type="entry name" value="Self-incomp_S1"/>
    <property type="match status" value="1"/>
</dbReference>
<evidence type="ECO:0000313" key="7">
    <source>
        <dbReference type="EMBL" id="KAF6163444.1"/>
    </source>
</evidence>
<evidence type="ECO:0000256" key="3">
    <source>
        <dbReference type="ARBA" id="ARBA00022471"/>
    </source>
</evidence>
<evidence type="ECO:0000256" key="6">
    <source>
        <dbReference type="RuleBase" id="RU367044"/>
    </source>
</evidence>
<dbReference type="OrthoDB" id="1938697at2759"/>
<comment type="similarity">
    <text evidence="2 6">Belongs to the plant self-incompatibility (S1) protein family.</text>
</comment>
<evidence type="ECO:0000313" key="8">
    <source>
        <dbReference type="Proteomes" id="UP000541444"/>
    </source>
</evidence>
<sequence>MNIFNRTFGLMVLILFVFFDSVASDNVHVSVKNKLGDGKNLTVHCQSKDNDLGEQTLTDGSEYGWDFSVNAWGSTLFYCDITWETVNRYHFDSYSYDRDWKRCESQCLWTVSGEGKR</sequence>
<evidence type="ECO:0000256" key="1">
    <source>
        <dbReference type="ARBA" id="ARBA00004613"/>
    </source>
</evidence>
<keyword evidence="4 6" id="KW-0964">Secreted</keyword>
<reference evidence="7 8" key="1">
    <citation type="journal article" date="2020" name="IScience">
        <title>Genome Sequencing of the Endangered Kingdonia uniflora (Circaeasteraceae, Ranunculales) Reveals Potential Mechanisms of Evolutionary Specialization.</title>
        <authorList>
            <person name="Sun Y."/>
            <person name="Deng T."/>
            <person name="Zhang A."/>
            <person name="Moore M.J."/>
            <person name="Landis J.B."/>
            <person name="Lin N."/>
            <person name="Zhang H."/>
            <person name="Zhang X."/>
            <person name="Huang J."/>
            <person name="Zhang X."/>
            <person name="Sun H."/>
            <person name="Wang H."/>
        </authorList>
    </citation>
    <scope>NUCLEOTIDE SEQUENCE [LARGE SCALE GENOMIC DNA]</scope>
    <source>
        <strain evidence="7">TB1705</strain>
        <tissue evidence="7">Leaf</tissue>
    </source>
</reference>
<feature type="chain" id="PRO_5029948519" description="S-protein homolog" evidence="6">
    <location>
        <begin position="25"/>
        <end position="117"/>
    </location>
</feature>
<dbReference type="GO" id="GO:0060320">
    <property type="term" value="P:rejection of self pollen"/>
    <property type="evidence" value="ECO:0007669"/>
    <property type="project" value="UniProtKB-KW"/>
</dbReference>